<feature type="domain" description="Cyclin-like" evidence="6">
    <location>
        <begin position="54"/>
        <end position="140"/>
    </location>
</feature>
<dbReference type="GO" id="GO:0016538">
    <property type="term" value="F:cyclin-dependent protein serine/threonine kinase regulator activity"/>
    <property type="evidence" value="ECO:0000318"/>
    <property type="project" value="GO_Central"/>
</dbReference>
<proteinExistence type="inferred from homology"/>
<dbReference type="FunFam" id="1.10.472.10:FF:000040">
    <property type="entry name" value="D6-type cyclin"/>
    <property type="match status" value="1"/>
</dbReference>
<evidence type="ECO:0000256" key="2">
    <source>
        <dbReference type="ARBA" id="ARBA00022618"/>
    </source>
</evidence>
<keyword evidence="2" id="KW-0132">Cell division</keyword>
<evidence type="ECO:0000259" key="6">
    <source>
        <dbReference type="SMART" id="SM00385"/>
    </source>
</evidence>
<dbReference type="Pfam" id="PF02984">
    <property type="entry name" value="Cyclin_C"/>
    <property type="match status" value="1"/>
</dbReference>
<dbReference type="SMART" id="SM01332">
    <property type="entry name" value="Cyclin_C"/>
    <property type="match status" value="1"/>
</dbReference>
<evidence type="ECO:0000256" key="1">
    <source>
        <dbReference type="ARBA" id="ARBA00009065"/>
    </source>
</evidence>
<dbReference type="SUPFAM" id="SSF47954">
    <property type="entry name" value="Cyclin-like"/>
    <property type="match status" value="2"/>
</dbReference>
<dbReference type="FunFam" id="1.10.472.10:FF:000060">
    <property type="entry name" value="D6-type cyclin"/>
    <property type="match status" value="1"/>
</dbReference>
<dbReference type="Gramene" id="ERM98399">
    <property type="protein sequence ID" value="ERM98399"/>
    <property type="gene ID" value="AMTR_s00072p00074880"/>
</dbReference>
<dbReference type="InterPro" id="IPR036915">
    <property type="entry name" value="Cyclin-like_sf"/>
</dbReference>
<dbReference type="CDD" id="cd20544">
    <property type="entry name" value="CYCLIN_AtCycD-like_rpt2"/>
    <property type="match status" value="1"/>
</dbReference>
<dbReference type="GO" id="GO:0051301">
    <property type="term" value="P:cell division"/>
    <property type="evidence" value="ECO:0007669"/>
    <property type="project" value="UniProtKB-KW"/>
</dbReference>
<evidence type="ECO:0000259" key="7">
    <source>
        <dbReference type="SMART" id="SM01332"/>
    </source>
</evidence>
<protein>
    <recommendedName>
        <fullName evidence="10">Cyclin N-terminal domain-containing protein</fullName>
    </recommendedName>
</protein>
<dbReference type="OMA" id="CEYVNKE"/>
<evidence type="ECO:0000313" key="8">
    <source>
        <dbReference type="EMBL" id="ERM98399.1"/>
    </source>
</evidence>
<dbReference type="OrthoDB" id="306099at2759"/>
<dbReference type="GO" id="GO:0000082">
    <property type="term" value="P:G1/S transition of mitotic cell cycle"/>
    <property type="evidence" value="ECO:0000318"/>
    <property type="project" value="GO_Central"/>
</dbReference>
<dbReference type="InterPro" id="IPR006671">
    <property type="entry name" value="Cyclin_N"/>
</dbReference>
<gene>
    <name evidence="8" type="ORF">AMTR_s00072p00074880</name>
</gene>
<feature type="domain" description="Cyclin C-terminal" evidence="7">
    <location>
        <begin position="149"/>
        <end position="276"/>
    </location>
</feature>
<dbReference type="EMBL" id="KI395332">
    <property type="protein sequence ID" value="ERM98399.1"/>
    <property type="molecule type" value="Genomic_DNA"/>
</dbReference>
<dbReference type="KEGG" id="atr:18426411"/>
<dbReference type="HOGENOM" id="CLU_048040_3_1_1"/>
<dbReference type="GO" id="GO:0005737">
    <property type="term" value="C:cytoplasm"/>
    <property type="evidence" value="ECO:0000318"/>
    <property type="project" value="GO_Central"/>
</dbReference>
<dbReference type="InterPro" id="IPR004367">
    <property type="entry name" value="Cyclin_C-dom"/>
</dbReference>
<dbReference type="SMART" id="SM00385">
    <property type="entry name" value="CYCLIN"/>
    <property type="match status" value="1"/>
</dbReference>
<evidence type="ECO:0000256" key="3">
    <source>
        <dbReference type="ARBA" id="ARBA00023127"/>
    </source>
</evidence>
<evidence type="ECO:0000256" key="5">
    <source>
        <dbReference type="RuleBase" id="RU000383"/>
    </source>
</evidence>
<evidence type="ECO:0000313" key="9">
    <source>
        <dbReference type="Proteomes" id="UP000017836"/>
    </source>
</evidence>
<dbReference type="InterPro" id="IPR039361">
    <property type="entry name" value="Cyclin"/>
</dbReference>
<evidence type="ECO:0008006" key="10">
    <source>
        <dbReference type="Google" id="ProtNLM"/>
    </source>
</evidence>
<reference evidence="9" key="1">
    <citation type="journal article" date="2013" name="Science">
        <title>The Amborella genome and the evolution of flowering plants.</title>
        <authorList>
            <consortium name="Amborella Genome Project"/>
        </authorList>
    </citation>
    <scope>NUCLEOTIDE SEQUENCE [LARGE SCALE GENOMIC DNA]</scope>
</reference>
<comment type="similarity">
    <text evidence="1">Belongs to the cyclin family. Cyclin D subfamily.</text>
</comment>
<dbReference type="GO" id="GO:0005634">
    <property type="term" value="C:nucleus"/>
    <property type="evidence" value="ECO:0000318"/>
    <property type="project" value="GO_Central"/>
</dbReference>
<keyword evidence="3 5" id="KW-0195">Cyclin</keyword>
<dbReference type="Gene3D" id="1.10.472.10">
    <property type="entry name" value="Cyclin-like"/>
    <property type="match status" value="2"/>
</dbReference>
<accession>W1NUR1</accession>
<dbReference type="AlphaFoldDB" id="W1NUR1"/>
<keyword evidence="4" id="KW-0131">Cell cycle</keyword>
<organism evidence="8 9">
    <name type="scientific">Amborella trichopoda</name>
    <dbReference type="NCBI Taxonomy" id="13333"/>
    <lineage>
        <taxon>Eukaryota</taxon>
        <taxon>Viridiplantae</taxon>
        <taxon>Streptophyta</taxon>
        <taxon>Embryophyta</taxon>
        <taxon>Tracheophyta</taxon>
        <taxon>Spermatophyta</taxon>
        <taxon>Magnoliopsida</taxon>
        <taxon>Amborellales</taxon>
        <taxon>Amborellaceae</taxon>
        <taxon>Amborella</taxon>
    </lineage>
</organism>
<keyword evidence="9" id="KW-1185">Reference proteome</keyword>
<dbReference type="InterPro" id="IPR013763">
    <property type="entry name" value="Cyclin-like_dom"/>
</dbReference>
<sequence length="326" mass="37217">MDLDLEFPVLLPEDQPECISELFASESEHMPLQNYFERYKTRDLRLSTRQESISLILKAQSLCNLDPFVPYLAISYLDRFMSRQEMPKGKAWISKLISLSCLSLAAKMKNVAFCLSDFQSEERFMFDTQTIKRMELLILRILDWRLRSVTPFSFINFFLSSIKLEDRPSIEALKNRTVEIIIKTQQEINLLEFKPSIIAAAALLCASQEPLLPLLKKAISACEYVNKEKLARCYHLINNTLITSYSSPLPTTTSSRLTPACVLDQQHCCSSNCSSSEITTTSASHNIADNISLHQLLYPQPAPPQKRRKLNDLCTQNIQLSQAQHC</sequence>
<dbReference type="GO" id="GO:0000307">
    <property type="term" value="C:cyclin-dependent protein kinase holoenzyme complex"/>
    <property type="evidence" value="ECO:0000318"/>
    <property type="project" value="GO_Central"/>
</dbReference>
<dbReference type="Proteomes" id="UP000017836">
    <property type="component" value="Unassembled WGS sequence"/>
</dbReference>
<evidence type="ECO:0000256" key="4">
    <source>
        <dbReference type="ARBA" id="ARBA00023306"/>
    </source>
</evidence>
<dbReference type="PANTHER" id="PTHR10177">
    <property type="entry name" value="CYCLINS"/>
    <property type="match status" value="1"/>
</dbReference>
<dbReference type="Pfam" id="PF00134">
    <property type="entry name" value="Cyclin_N"/>
    <property type="match status" value="1"/>
</dbReference>
<dbReference type="STRING" id="13333.W1NUR1"/>
<dbReference type="eggNOG" id="KOG0656">
    <property type="taxonomic scope" value="Eukaryota"/>
</dbReference>
<name>W1NUR1_AMBTC</name>